<dbReference type="Proteomes" id="UP000076871">
    <property type="component" value="Unassembled WGS sequence"/>
</dbReference>
<dbReference type="OrthoDB" id="6509636at2759"/>
<dbReference type="RefSeq" id="XP_040763527.1">
    <property type="nucleotide sequence ID" value="XM_040912673.1"/>
</dbReference>
<feature type="domain" description="AMP-dependent synthetase/ligase" evidence="1">
    <location>
        <begin position="35"/>
        <end position="409"/>
    </location>
</feature>
<evidence type="ECO:0000259" key="1">
    <source>
        <dbReference type="Pfam" id="PF00501"/>
    </source>
</evidence>
<dbReference type="Pfam" id="PF13193">
    <property type="entry name" value="AMP-binding_C"/>
    <property type="match status" value="1"/>
</dbReference>
<dbReference type="Gene3D" id="3.40.50.12780">
    <property type="entry name" value="N-terminal domain of ligase-like"/>
    <property type="match status" value="1"/>
</dbReference>
<dbReference type="STRING" id="1314785.A0A165DWS1"/>
<evidence type="ECO:0000313" key="4">
    <source>
        <dbReference type="Proteomes" id="UP000076871"/>
    </source>
</evidence>
<evidence type="ECO:0000259" key="2">
    <source>
        <dbReference type="Pfam" id="PF13193"/>
    </source>
</evidence>
<gene>
    <name evidence="3" type="ORF">LAESUDRAFT_760018</name>
</gene>
<dbReference type="InParanoid" id="A0A165DWS1"/>
<keyword evidence="3" id="KW-0436">Ligase</keyword>
<dbReference type="EMBL" id="KV427628">
    <property type="protein sequence ID" value="KZT05787.1"/>
    <property type="molecule type" value="Genomic_DNA"/>
</dbReference>
<dbReference type="SUPFAM" id="SSF56801">
    <property type="entry name" value="Acetyl-CoA synthetase-like"/>
    <property type="match status" value="1"/>
</dbReference>
<dbReference type="GeneID" id="63829701"/>
<dbReference type="InterPro" id="IPR042099">
    <property type="entry name" value="ANL_N_sf"/>
</dbReference>
<name>A0A165DWS1_9APHY</name>
<reference evidence="3 4" key="1">
    <citation type="journal article" date="2016" name="Mol. Biol. Evol.">
        <title>Comparative Genomics of Early-Diverging Mushroom-Forming Fungi Provides Insights into the Origins of Lignocellulose Decay Capabilities.</title>
        <authorList>
            <person name="Nagy L.G."/>
            <person name="Riley R."/>
            <person name="Tritt A."/>
            <person name="Adam C."/>
            <person name="Daum C."/>
            <person name="Floudas D."/>
            <person name="Sun H."/>
            <person name="Yadav J.S."/>
            <person name="Pangilinan J."/>
            <person name="Larsson K.H."/>
            <person name="Matsuura K."/>
            <person name="Barry K."/>
            <person name="Labutti K."/>
            <person name="Kuo R."/>
            <person name="Ohm R.A."/>
            <person name="Bhattacharya S.S."/>
            <person name="Shirouzu T."/>
            <person name="Yoshinaga Y."/>
            <person name="Martin F.M."/>
            <person name="Grigoriev I.V."/>
            <person name="Hibbett D.S."/>
        </authorList>
    </citation>
    <scope>NUCLEOTIDE SEQUENCE [LARGE SCALE GENOMIC DNA]</scope>
    <source>
        <strain evidence="3 4">93-53</strain>
    </source>
</reference>
<dbReference type="AlphaFoldDB" id="A0A165DWS1"/>
<dbReference type="Gene3D" id="3.30.300.30">
    <property type="match status" value="1"/>
</dbReference>
<evidence type="ECO:0000313" key="3">
    <source>
        <dbReference type="EMBL" id="KZT05787.1"/>
    </source>
</evidence>
<dbReference type="InterPro" id="IPR025110">
    <property type="entry name" value="AMP-bd_C"/>
</dbReference>
<dbReference type="InterPro" id="IPR000873">
    <property type="entry name" value="AMP-dep_synth/lig_dom"/>
</dbReference>
<dbReference type="PANTHER" id="PTHR24096:SF422">
    <property type="entry name" value="BCDNA.GH02901"/>
    <property type="match status" value="1"/>
</dbReference>
<keyword evidence="4" id="KW-1185">Reference proteome</keyword>
<accession>A0A165DWS1</accession>
<proteinExistence type="predicted"/>
<protein>
    <submittedName>
        <fullName evidence="3">Phenylacetyl-CoA ligase</fullName>
    </submittedName>
</protein>
<dbReference type="FunCoup" id="A0A165DWS1">
    <property type="interactions" value="340"/>
</dbReference>
<dbReference type="PANTHER" id="PTHR24096">
    <property type="entry name" value="LONG-CHAIN-FATTY-ACID--COA LIGASE"/>
    <property type="match status" value="1"/>
</dbReference>
<dbReference type="Pfam" id="PF00501">
    <property type="entry name" value="AMP-binding"/>
    <property type="match status" value="1"/>
</dbReference>
<sequence>MIFTGAVPFNVAVPDNLTVPQLILDDLTRHPTRPRRPKDVPCLIDEDTGASISLAEMITRTDAFARAMHSIWHIGPDDVVALCAPNHIDYGIAIWAAHRLGAAVALISQSVTCSELEYQLRIVKPSLIIAHADNVHIACEAATLVNVPHSSVIVLGAQNALHQSVESADDIIERGLGMPPMDEHHLKPGEARNKIAFLLFSSGTMGKPKAVAVSHYNMICIVIQTAVFNSWNEENVPVQDRRYRPGDRCASVVPFYHTYGLVANLLFAIYGAMTIIVSSKFHYEKLLQSIERYRITHLFLVPPQHPATAKYDLSSLHYCVVAAAPLSAEVTSQFLAVLPKIQVGQLYGLTETCAITTSPTSQKVGTPGSAGQLVCGTLAKVVKPDGTLAGYNEPGELHVSGGQITLGYYGDEAATRESFVDGWFRTGDEVIIHENGDMFISDRIKELIKVKGHQVPPSELEGHLLDHPSIADAAVIGIPDDYAGEVPLAYVVLRPEVADAVRKDPDVAAQVQSSIHKHVSDAKSEYKWLKGGIEFVDSLPKSPSGKILRRLLRERAAATRVPRSRL</sequence>
<dbReference type="InterPro" id="IPR045851">
    <property type="entry name" value="AMP-bd_C_sf"/>
</dbReference>
<dbReference type="GO" id="GO:0016405">
    <property type="term" value="F:CoA-ligase activity"/>
    <property type="evidence" value="ECO:0007669"/>
    <property type="project" value="TreeGrafter"/>
</dbReference>
<feature type="domain" description="AMP-binding enzyme C-terminal" evidence="2">
    <location>
        <begin position="459"/>
        <end position="546"/>
    </location>
</feature>
<organism evidence="3 4">
    <name type="scientific">Laetiporus sulphureus 93-53</name>
    <dbReference type="NCBI Taxonomy" id="1314785"/>
    <lineage>
        <taxon>Eukaryota</taxon>
        <taxon>Fungi</taxon>
        <taxon>Dikarya</taxon>
        <taxon>Basidiomycota</taxon>
        <taxon>Agaricomycotina</taxon>
        <taxon>Agaricomycetes</taxon>
        <taxon>Polyporales</taxon>
        <taxon>Laetiporus</taxon>
    </lineage>
</organism>